<name>F0QYT4_VULM7</name>
<evidence type="ECO:0000259" key="7">
    <source>
        <dbReference type="PROSITE" id="PS51918"/>
    </source>
</evidence>
<accession>F0QYT4</accession>
<dbReference type="PANTHER" id="PTHR11228:SF34">
    <property type="entry name" value="TUNGSTEN-CONTAINING ALDEHYDE FERREDOXIN OXIDOREDUCTASE COFACTOR MODIFYING PROTEIN"/>
    <property type="match status" value="1"/>
</dbReference>
<dbReference type="InterPro" id="IPR006638">
    <property type="entry name" value="Elp3/MiaA/NifB-like_rSAM"/>
</dbReference>
<dbReference type="InterPro" id="IPR050377">
    <property type="entry name" value="Radical_SAM_PqqE_MftC-like"/>
</dbReference>
<keyword evidence="4" id="KW-0479">Metal-binding</keyword>
<evidence type="ECO:0000256" key="3">
    <source>
        <dbReference type="ARBA" id="ARBA00022691"/>
    </source>
</evidence>
<dbReference type="Proteomes" id="UP000007485">
    <property type="component" value="Chromosome"/>
</dbReference>
<organism evidence="8 9">
    <name type="scientific">Vulcanisaeta moutnovskia (strain 768-28)</name>
    <dbReference type="NCBI Taxonomy" id="985053"/>
    <lineage>
        <taxon>Archaea</taxon>
        <taxon>Thermoproteota</taxon>
        <taxon>Thermoprotei</taxon>
        <taxon>Thermoproteales</taxon>
        <taxon>Thermoproteaceae</taxon>
        <taxon>Vulcanisaeta</taxon>
    </lineage>
</organism>
<dbReference type="InterPro" id="IPR058240">
    <property type="entry name" value="rSAM_sf"/>
</dbReference>
<keyword evidence="5" id="KW-0408">Iron</keyword>
<dbReference type="HOGENOM" id="CLU_009273_4_0_2"/>
<keyword evidence="6" id="KW-0411">Iron-sulfur</keyword>
<evidence type="ECO:0000313" key="8">
    <source>
        <dbReference type="EMBL" id="ADY01517.1"/>
    </source>
</evidence>
<dbReference type="Gene3D" id="3.20.20.70">
    <property type="entry name" value="Aldolase class I"/>
    <property type="match status" value="1"/>
</dbReference>
<keyword evidence="2" id="KW-0004">4Fe-4S</keyword>
<dbReference type="InterPro" id="IPR017200">
    <property type="entry name" value="PqqE-like"/>
</dbReference>
<evidence type="ECO:0000256" key="5">
    <source>
        <dbReference type="ARBA" id="ARBA00023004"/>
    </source>
</evidence>
<dbReference type="InterPro" id="IPR013785">
    <property type="entry name" value="Aldolase_TIM"/>
</dbReference>
<evidence type="ECO:0000256" key="2">
    <source>
        <dbReference type="ARBA" id="ARBA00022485"/>
    </source>
</evidence>
<dbReference type="Pfam" id="PF04055">
    <property type="entry name" value="Radical_SAM"/>
    <property type="match status" value="1"/>
</dbReference>
<dbReference type="GO" id="GO:0003824">
    <property type="term" value="F:catalytic activity"/>
    <property type="evidence" value="ECO:0007669"/>
    <property type="project" value="InterPro"/>
</dbReference>
<evidence type="ECO:0000256" key="4">
    <source>
        <dbReference type="ARBA" id="ARBA00022723"/>
    </source>
</evidence>
<evidence type="ECO:0000313" key="9">
    <source>
        <dbReference type="Proteomes" id="UP000007485"/>
    </source>
</evidence>
<gene>
    <name evidence="8" type="ordered locus">VMUT_1312</name>
</gene>
<dbReference type="PANTHER" id="PTHR11228">
    <property type="entry name" value="RADICAL SAM DOMAIN PROTEIN"/>
    <property type="match status" value="1"/>
</dbReference>
<dbReference type="STRING" id="985053.VMUT_1312"/>
<keyword evidence="3" id="KW-0949">S-adenosyl-L-methionine</keyword>
<evidence type="ECO:0000256" key="6">
    <source>
        <dbReference type="ARBA" id="ARBA00023014"/>
    </source>
</evidence>
<dbReference type="InterPro" id="IPR007197">
    <property type="entry name" value="rSAM"/>
</dbReference>
<reference evidence="8 9" key="1">
    <citation type="journal article" date="2011" name="J. Bacteriol.">
        <title>Complete genome sequence of 'Vulcanisaeta moutnovskia' strain 768-28, a novel member of the hyperthermophilic crenarchaeal genus vulcanisaeta.</title>
        <authorList>
            <person name="Gumerov V.M."/>
            <person name="Mardanov A.V."/>
            <person name="Beletsky A.V."/>
            <person name="Prokofeva M.I."/>
            <person name="Bonch-Osmolovskaya E.A."/>
            <person name="Ravin N.V."/>
            <person name="Skryabin K.G."/>
        </authorList>
    </citation>
    <scope>NUCLEOTIDE SEQUENCE [LARGE SCALE GENOMIC DNA]</scope>
    <source>
        <strain evidence="8 9">768-28</strain>
    </source>
</reference>
<dbReference type="eggNOG" id="arCOG00938">
    <property type="taxonomic scope" value="Archaea"/>
</dbReference>
<evidence type="ECO:0000256" key="1">
    <source>
        <dbReference type="ARBA" id="ARBA00001966"/>
    </source>
</evidence>
<dbReference type="PROSITE" id="PS51918">
    <property type="entry name" value="RADICAL_SAM"/>
    <property type="match status" value="1"/>
</dbReference>
<dbReference type="PIRSF" id="PIRSF037420">
    <property type="entry name" value="PQQ_syn_pqqE"/>
    <property type="match status" value="1"/>
</dbReference>
<comment type="cofactor">
    <cofactor evidence="1">
        <name>[4Fe-4S] cluster</name>
        <dbReference type="ChEBI" id="CHEBI:49883"/>
    </cofactor>
</comment>
<dbReference type="GO" id="GO:0051539">
    <property type="term" value="F:4 iron, 4 sulfur cluster binding"/>
    <property type="evidence" value="ECO:0007669"/>
    <property type="project" value="UniProtKB-KW"/>
</dbReference>
<dbReference type="NCBIfam" id="TIGR04053">
    <property type="entry name" value="TIGR04053 family radical SAM/SPASM domain-containing protein"/>
    <property type="match status" value="1"/>
</dbReference>
<keyword evidence="9" id="KW-1185">Reference proteome</keyword>
<dbReference type="CDD" id="cd21123">
    <property type="entry name" value="SPASM_MftC-like"/>
    <property type="match status" value="1"/>
</dbReference>
<sequence>MRRPDLQAMHKWPLEEKPLLVFYETTKACPLACRHCRANALLKPLPTELSTEESKRFIEDLTGFGKPYPVLILTGGDPLTRDDILELIDHAKSLGIPVALSPAVSTKLLNDDLLKELRERVNSISISLDGARPETHNYIRRTALERIDVFRTTLEIFSKLRSYGIEFQVNTAVMKLNVHELPQVFKIVKDSGANAWEVFFLIRVGRGMELEPLDPWESEDVVQFLYDASLYGLPIRTVEAPFFRRVIMQRSSGIKYEGGKLYQELTRELKELMGEPPSNAKPPSFTPTRDGYGIIFVASDGSIYPSGFLPLTLGNVRKDNIVRVYRKHPVLRTIREARFNGKCGVCEFRNICGGSRARAYTELGDSLGSDPACVYEPTVK</sequence>
<dbReference type="AlphaFoldDB" id="F0QYT4"/>
<dbReference type="SFLD" id="SFLDG01067">
    <property type="entry name" value="SPASM/twitch_domain_containing"/>
    <property type="match status" value="1"/>
</dbReference>
<dbReference type="SFLD" id="SFLDG01386">
    <property type="entry name" value="main_SPASM_domain-containing"/>
    <property type="match status" value="1"/>
</dbReference>
<dbReference type="GO" id="GO:0046872">
    <property type="term" value="F:metal ion binding"/>
    <property type="evidence" value="ECO:0007669"/>
    <property type="project" value="UniProtKB-KW"/>
</dbReference>
<dbReference type="CDD" id="cd01335">
    <property type="entry name" value="Radical_SAM"/>
    <property type="match status" value="1"/>
</dbReference>
<dbReference type="EMBL" id="CP002529">
    <property type="protein sequence ID" value="ADY01517.1"/>
    <property type="molecule type" value="Genomic_DNA"/>
</dbReference>
<protein>
    <submittedName>
        <fullName evidence="8">Radical SAM domain protein</fullName>
    </submittedName>
</protein>
<proteinExistence type="predicted"/>
<dbReference type="KEGG" id="vmo:VMUT_1312"/>
<dbReference type="SUPFAM" id="SSF102114">
    <property type="entry name" value="Radical SAM enzymes"/>
    <property type="match status" value="1"/>
</dbReference>
<feature type="domain" description="Radical SAM core" evidence="7">
    <location>
        <begin position="15"/>
        <end position="234"/>
    </location>
</feature>
<dbReference type="SMART" id="SM00729">
    <property type="entry name" value="Elp3"/>
    <property type="match status" value="1"/>
</dbReference>
<dbReference type="SFLD" id="SFLDS00029">
    <property type="entry name" value="Radical_SAM"/>
    <property type="match status" value="1"/>
</dbReference>